<evidence type="ECO:0000256" key="1">
    <source>
        <dbReference type="ARBA" id="ARBA00004651"/>
    </source>
</evidence>
<sequence length="207" mass="21264">MTAVTIFAVLDLLGTFVFGLSGAMVAIRRQLDLFGIMVLATATGVVGGTIRDILLGDTPPAVLQNLVPLAVTCAAGLCGFFFFSLIDRLNRPVMLLDAVGLGVFAVAGCQKALVFGLELPGAVLLGMISAVGGGVVRDVMAAEVPRVLHEEVYALAALAGALTYGLGLRAGLPGTYAASGAILLAFVLRVASVRFGWRLPRAPGGPR</sequence>
<dbReference type="GO" id="GO:0005886">
    <property type="term" value="C:plasma membrane"/>
    <property type="evidence" value="ECO:0007669"/>
    <property type="project" value="UniProtKB-SubCell"/>
</dbReference>
<dbReference type="Pfam" id="PF03458">
    <property type="entry name" value="Gly_transporter"/>
    <property type="match status" value="2"/>
</dbReference>
<dbReference type="Proteomes" id="UP000030004">
    <property type="component" value="Unassembled WGS sequence"/>
</dbReference>
<accession>A0A0A0E7X0</accession>
<organism evidence="9 10">
    <name type="scientific">Pseudooceanicola atlanticus</name>
    <dbReference type="NCBI Taxonomy" id="1461694"/>
    <lineage>
        <taxon>Bacteria</taxon>
        <taxon>Pseudomonadati</taxon>
        <taxon>Pseudomonadota</taxon>
        <taxon>Alphaproteobacteria</taxon>
        <taxon>Rhodobacterales</taxon>
        <taxon>Paracoccaceae</taxon>
        <taxon>Pseudooceanicola</taxon>
    </lineage>
</organism>
<feature type="transmembrane region" description="Helical" evidence="7">
    <location>
        <begin position="66"/>
        <end position="86"/>
    </location>
</feature>
<comment type="caution">
    <text evidence="9">The sequence shown here is derived from an EMBL/GenBank/DDBJ whole genome shotgun (WGS) entry which is preliminary data.</text>
</comment>
<evidence type="ECO:0000256" key="2">
    <source>
        <dbReference type="ARBA" id="ARBA00008193"/>
    </source>
</evidence>
<evidence type="ECO:0000259" key="8">
    <source>
        <dbReference type="Pfam" id="PF03458"/>
    </source>
</evidence>
<evidence type="ECO:0000256" key="7">
    <source>
        <dbReference type="SAM" id="Phobius"/>
    </source>
</evidence>
<dbReference type="eggNOG" id="COG2860">
    <property type="taxonomic scope" value="Bacteria"/>
</dbReference>
<keyword evidence="4 7" id="KW-0812">Transmembrane</keyword>
<dbReference type="OrthoDB" id="9791874at2"/>
<dbReference type="STRING" id="1461694.ATO9_20000"/>
<dbReference type="EMBL" id="AQQX01000014">
    <property type="protein sequence ID" value="KGM47121.1"/>
    <property type="molecule type" value="Genomic_DNA"/>
</dbReference>
<feature type="domain" description="Glycine transporter" evidence="8">
    <location>
        <begin position="9"/>
        <end position="82"/>
    </location>
</feature>
<dbReference type="PANTHER" id="PTHR30506:SF3">
    <property type="entry name" value="UPF0126 INNER MEMBRANE PROTEIN YADS-RELATED"/>
    <property type="match status" value="1"/>
</dbReference>
<keyword evidence="10" id="KW-1185">Reference proteome</keyword>
<evidence type="ECO:0000256" key="3">
    <source>
        <dbReference type="ARBA" id="ARBA00022475"/>
    </source>
</evidence>
<reference evidence="9 10" key="1">
    <citation type="journal article" date="2015" name="Antonie Van Leeuwenhoek">
        <title>Pseudooceanicola atlanticus gen. nov. sp. nov., isolated from surface seawater of the Atlantic Ocean and reclassification of Oceanicola batsensis, Oceanicola marinus, Oceanicola nitratireducens, Oceanicola nanhaiensis, Oceanicola antarcticus and Oceanicola flagellatus, as Pseudooceanicola batsensis comb. nov., Pseudooceanicola marinus comb. nov., Pseudooceanicola nitratireducens comb. nov., Pseudooceanicola nanhaiensis comb. nov., Pseudooceanicola antarcticus comb. nov., and Pseudooceanicola flagellatus comb. nov.</title>
        <authorList>
            <person name="Lai Q."/>
            <person name="Li G."/>
            <person name="Liu X."/>
            <person name="Du Y."/>
            <person name="Sun F."/>
            <person name="Shao Z."/>
        </authorList>
    </citation>
    <scope>NUCLEOTIDE SEQUENCE [LARGE SCALE GENOMIC DNA]</scope>
    <source>
        <strain evidence="9 10">22II-s11g</strain>
    </source>
</reference>
<evidence type="ECO:0000256" key="4">
    <source>
        <dbReference type="ARBA" id="ARBA00022692"/>
    </source>
</evidence>
<protein>
    <submittedName>
        <fullName evidence="9">Membrane protein</fullName>
    </submittedName>
</protein>
<keyword evidence="3" id="KW-1003">Cell membrane</keyword>
<evidence type="ECO:0000256" key="6">
    <source>
        <dbReference type="ARBA" id="ARBA00023136"/>
    </source>
</evidence>
<keyword evidence="5 7" id="KW-1133">Transmembrane helix</keyword>
<dbReference type="RefSeq" id="WP_043753436.1">
    <property type="nucleotide sequence ID" value="NZ_AQQX01000014.1"/>
</dbReference>
<name>A0A0A0E7X0_9RHOB</name>
<dbReference type="AlphaFoldDB" id="A0A0A0E7X0"/>
<gene>
    <name evidence="9" type="ORF">ATO9_20000</name>
</gene>
<proteinExistence type="inferred from homology"/>
<evidence type="ECO:0000256" key="5">
    <source>
        <dbReference type="ARBA" id="ARBA00022989"/>
    </source>
</evidence>
<keyword evidence="6 7" id="KW-0472">Membrane</keyword>
<evidence type="ECO:0000313" key="10">
    <source>
        <dbReference type="Proteomes" id="UP000030004"/>
    </source>
</evidence>
<feature type="transmembrane region" description="Helical" evidence="7">
    <location>
        <begin position="34"/>
        <end position="54"/>
    </location>
</feature>
<dbReference type="InterPro" id="IPR005115">
    <property type="entry name" value="Gly_transporter"/>
</dbReference>
<comment type="subcellular location">
    <subcellularLocation>
        <location evidence="1">Cell membrane</location>
        <topology evidence="1">Multi-pass membrane protein</topology>
    </subcellularLocation>
</comment>
<evidence type="ECO:0000313" key="9">
    <source>
        <dbReference type="EMBL" id="KGM47121.1"/>
    </source>
</evidence>
<comment type="similarity">
    <text evidence="2">Belongs to the UPF0126 family.</text>
</comment>
<dbReference type="PANTHER" id="PTHR30506">
    <property type="entry name" value="INNER MEMBRANE PROTEIN"/>
    <property type="match status" value="1"/>
</dbReference>
<feature type="transmembrane region" description="Helical" evidence="7">
    <location>
        <begin position="176"/>
        <end position="197"/>
    </location>
</feature>
<feature type="domain" description="Glycine transporter" evidence="8">
    <location>
        <begin position="95"/>
        <end position="164"/>
    </location>
</feature>
<feature type="transmembrane region" description="Helical" evidence="7">
    <location>
        <begin position="119"/>
        <end position="140"/>
    </location>
</feature>
<feature type="transmembrane region" description="Helical" evidence="7">
    <location>
        <begin position="6"/>
        <end position="27"/>
    </location>
</feature>